<keyword evidence="5" id="KW-1185">Reference proteome</keyword>
<keyword evidence="2" id="KW-0378">Hydrolase</keyword>
<accession>A0A6I6GC80</accession>
<keyword evidence="4" id="KW-0238">DNA-binding</keyword>
<proteinExistence type="predicted"/>
<organism evidence="4 5">
    <name type="scientific">Phnomibacter ginsenosidimutans</name>
    <dbReference type="NCBI Taxonomy" id="2676868"/>
    <lineage>
        <taxon>Bacteria</taxon>
        <taxon>Pseudomonadati</taxon>
        <taxon>Bacteroidota</taxon>
        <taxon>Chitinophagia</taxon>
        <taxon>Chitinophagales</taxon>
        <taxon>Chitinophagaceae</taxon>
        <taxon>Phnomibacter</taxon>
    </lineage>
</organism>
<feature type="domain" description="Beta-mannosidase-like galactose-binding" evidence="3">
    <location>
        <begin position="1001"/>
        <end position="1080"/>
    </location>
</feature>
<dbReference type="GO" id="GO:0004553">
    <property type="term" value="F:hydrolase activity, hydrolyzing O-glycosyl compounds"/>
    <property type="evidence" value="ECO:0007669"/>
    <property type="project" value="InterPro"/>
</dbReference>
<protein>
    <submittedName>
        <fullName evidence="4">DNA-binding protein</fullName>
    </submittedName>
</protein>
<dbReference type="GO" id="GO:0003677">
    <property type="term" value="F:DNA binding"/>
    <property type="evidence" value="ECO:0007669"/>
    <property type="project" value="UniProtKB-KW"/>
</dbReference>
<dbReference type="Pfam" id="PF17132">
    <property type="entry name" value="Glyco_hydro_106"/>
    <property type="match status" value="2"/>
</dbReference>
<dbReference type="PANTHER" id="PTHR43817">
    <property type="entry name" value="GLYCOSYL HYDROLASE"/>
    <property type="match status" value="1"/>
</dbReference>
<keyword evidence="1" id="KW-0732">Signal</keyword>
<dbReference type="NCBIfam" id="NF045579">
    <property type="entry name" value="rhamnoside_JR"/>
    <property type="match status" value="1"/>
</dbReference>
<dbReference type="EMBL" id="CP046566">
    <property type="protein sequence ID" value="QGW30064.1"/>
    <property type="molecule type" value="Genomic_DNA"/>
</dbReference>
<dbReference type="KEGG" id="fls:GLV81_12655"/>
<evidence type="ECO:0000313" key="4">
    <source>
        <dbReference type="EMBL" id="QGW30064.1"/>
    </source>
</evidence>
<dbReference type="GO" id="GO:0005975">
    <property type="term" value="P:carbohydrate metabolic process"/>
    <property type="evidence" value="ECO:0007669"/>
    <property type="project" value="InterPro"/>
</dbReference>
<evidence type="ECO:0000256" key="2">
    <source>
        <dbReference type="ARBA" id="ARBA00022801"/>
    </source>
</evidence>
<evidence type="ECO:0000259" key="3">
    <source>
        <dbReference type="Pfam" id="PF22666"/>
    </source>
</evidence>
<dbReference type="PANTHER" id="PTHR43817:SF1">
    <property type="entry name" value="HYDROLASE, FAMILY 43, PUTATIVE (AFU_ORTHOLOGUE AFUA_3G01660)-RELATED"/>
    <property type="match status" value="1"/>
</dbReference>
<dbReference type="SUPFAM" id="SSF49785">
    <property type="entry name" value="Galactose-binding domain-like"/>
    <property type="match status" value="2"/>
</dbReference>
<sequence length="1113" mass="123541">MCMAWLLLWSLQGAAQPKTKINDVIQYSFQHPGQQAKPWVFWYWMHAAVSKQGITADLEAMKSVGIAGAYLMPIKDTSANIPFSPTARQLSAEWWQLVKFAMQEAKRLNLQLGVHVSDGFALAGGPWITPELSMQKLVWSNTVVQQGATNIQLSQPASYKGFYKEVAILAYPLKAVPDEMLLQPIVSTSNAIDASFLSEPNNQQTFRSDTACWIQYSYDTSVTIRSLEIKTGGNTYQALRLKMQISNDGITFTDIAQLQAPRHGWQDADENFTYAIPATTATHFRFVYNKEGSLPGAEDLDAAKWKPSLKVKGIYLSNQPKIHQYESKNGSVWRMAQATYDGAVTVSDAVPKERIINLTGKLDKQGRLQWKVPAGNWMIVRIGHTSQGHTNYTGGAGLGLECDKFNPAAVQLQLNSWFGQFYSKTEAVLAKQVLKVLHVDSWEAGSQNWSANFAAAFQQRRGYDITPWLLCMTGVPVNSAEKSEKVLHDVRQTIADLVNDVFYTQVKAAAKAKGCLLSAEAIAPTMMSDGLTHFKYADLPMGEFWHNSPTHDKPNDMRDAISAAHMYGKNIVQAESFTTVRMDWTEHPGKLKVLGDRQFALGINKLVFHVFAHNPWVNKQPGMTLDGVGLYFQRDQTWFQQSKAWMEYLSRCQALLQLGKPVTDIAVFTSDALPRRALLPDRLVNVLPGLMTAEKLQAEQQRLANIGQPLRSIPDGVSHSANMADPENWIDPLNGYAYDSFNPDVLMQMTVAGNKVLTPGGNGYSVLVFPAQHALNPNHLWMTVPVAKKILSLLQQGARIVLEQSPVIGRGMKDENAELRKVFSAIEAGGYKGQLHIGAWTKNEPLMQVQKDVDVTKGKGQLAWTHRRLPDADIYFVSNQSGRAIRSSFTLRSGYPAVEALDPVTGKYFNDYRYTVSKEGIAVDVMLDAAQAVFFICKKEASPESDVFATIKAPETFDISRDWTLQFDTTKAGPAAPLPMAALQSWTTVANDAVRYYSGTVKYSKTVNLQPQTPFQQARLVLDSVYNIATVKVNGIDCGAIWTPPYQLDISAVLKEGTNLIEIDVTNTWHNRLIADAQLPPHQRLTFTTAPFRLQGKPLQPAGLTGAVKLVVQ</sequence>
<evidence type="ECO:0000313" key="5">
    <source>
        <dbReference type="Proteomes" id="UP000426027"/>
    </source>
</evidence>
<reference evidence="4 5" key="1">
    <citation type="submission" date="2019-11" db="EMBL/GenBank/DDBJ databases">
        <authorList>
            <person name="Im W.T."/>
        </authorList>
    </citation>
    <scope>NUCLEOTIDE SEQUENCE [LARGE SCALE GENOMIC DNA]</scope>
    <source>
        <strain evidence="4 5">SB-02</strain>
    </source>
</reference>
<dbReference type="InterPro" id="IPR008979">
    <property type="entry name" value="Galactose-bd-like_sf"/>
</dbReference>
<evidence type="ECO:0000256" key="1">
    <source>
        <dbReference type="ARBA" id="ARBA00022729"/>
    </source>
</evidence>
<dbReference type="Proteomes" id="UP000426027">
    <property type="component" value="Chromosome"/>
</dbReference>
<dbReference type="AlphaFoldDB" id="A0A6I6GC80"/>
<dbReference type="Pfam" id="PF22666">
    <property type="entry name" value="Glyco_hydro_2_N2"/>
    <property type="match status" value="1"/>
</dbReference>
<dbReference type="InterPro" id="IPR054593">
    <property type="entry name" value="Beta-mannosidase-like_N2"/>
</dbReference>
<dbReference type="Gene3D" id="2.60.120.260">
    <property type="entry name" value="Galactose-binding domain-like"/>
    <property type="match status" value="2"/>
</dbReference>
<gene>
    <name evidence="4" type="ORF">GLV81_12655</name>
</gene>
<name>A0A6I6GC80_9BACT</name>